<protein>
    <submittedName>
        <fullName evidence="2">Glutaredoxin</fullName>
    </submittedName>
</protein>
<dbReference type="Proteomes" id="UP000000379">
    <property type="component" value="Chromosome"/>
</dbReference>
<keyword evidence="3" id="KW-1185">Reference proteome</keyword>
<reference evidence="2 3" key="2">
    <citation type="journal article" date="2011" name="Stand. Genomic Sci.">
        <title>Complete genome sequence of Truepera radiovictrix type strain (RQ-24).</title>
        <authorList>
            <person name="Ivanova N."/>
            <person name="Rohde C."/>
            <person name="Munk C."/>
            <person name="Nolan M."/>
            <person name="Lucas S."/>
            <person name="Del Rio T.G."/>
            <person name="Tice H."/>
            <person name="Deshpande S."/>
            <person name="Cheng J.F."/>
            <person name="Tapia R."/>
            <person name="Han C."/>
            <person name="Goodwin L."/>
            <person name="Pitluck S."/>
            <person name="Liolios K."/>
            <person name="Mavromatis K."/>
            <person name="Mikhailova N."/>
            <person name="Pati A."/>
            <person name="Chen A."/>
            <person name="Palaniappan K."/>
            <person name="Land M."/>
            <person name="Hauser L."/>
            <person name="Chang Y.J."/>
            <person name="Jeffries C.D."/>
            <person name="Brambilla E."/>
            <person name="Rohde M."/>
            <person name="Goker M."/>
            <person name="Tindall B.J."/>
            <person name="Woyke T."/>
            <person name="Bristow J."/>
            <person name="Eisen J.A."/>
            <person name="Markowitz V."/>
            <person name="Hugenholtz P."/>
            <person name="Kyrpides N.C."/>
            <person name="Klenk H.P."/>
            <person name="Lapidus A."/>
        </authorList>
    </citation>
    <scope>NUCLEOTIDE SEQUENCE [LARGE SCALE GENOMIC DNA]</scope>
    <source>
        <strain evidence="3">DSM 17093 / CIP 108686 / LMG 22925 / RQ-24</strain>
    </source>
</reference>
<organism evidence="2 3">
    <name type="scientific">Truepera radiovictrix (strain DSM 17093 / CIP 108686 / LMG 22925 / RQ-24)</name>
    <dbReference type="NCBI Taxonomy" id="649638"/>
    <lineage>
        <taxon>Bacteria</taxon>
        <taxon>Thermotogati</taxon>
        <taxon>Deinococcota</taxon>
        <taxon>Deinococci</taxon>
        <taxon>Trueperales</taxon>
        <taxon>Trueperaceae</taxon>
        <taxon>Truepera</taxon>
    </lineage>
</organism>
<evidence type="ECO:0000313" key="3">
    <source>
        <dbReference type="Proteomes" id="UP000000379"/>
    </source>
</evidence>
<dbReference type="AlphaFoldDB" id="D7CSA4"/>
<feature type="domain" description="Glutaredoxin" evidence="1">
    <location>
        <begin position="10"/>
        <end position="57"/>
    </location>
</feature>
<dbReference type="KEGG" id="tra:Trad_0499"/>
<dbReference type="STRING" id="649638.Trad_0499"/>
<proteinExistence type="predicted"/>
<dbReference type="EMBL" id="CP002049">
    <property type="protein sequence ID" value="ADI13636.1"/>
    <property type="molecule type" value="Genomic_DNA"/>
</dbReference>
<dbReference type="CDD" id="cd02976">
    <property type="entry name" value="NrdH"/>
    <property type="match status" value="1"/>
</dbReference>
<gene>
    <name evidence="2" type="ordered locus">Trad_0499</name>
</gene>
<name>D7CSA4_TRURR</name>
<accession>D7CSA4</accession>
<dbReference type="HOGENOM" id="CLU_174893_0_0_0"/>
<dbReference type="Gene3D" id="3.40.30.10">
    <property type="entry name" value="Glutaredoxin"/>
    <property type="match status" value="1"/>
</dbReference>
<sequence>MNAPESAPPVRLYGLAGCGPCEVAKRFLSSRGVPFTFVDVAREPERRNLLEARLGSPARGVILEDGDTLEVMQGVSVAVLSRWLSAYRERHGFTPWPRRGTPSRRQRS</sequence>
<dbReference type="Pfam" id="PF00462">
    <property type="entry name" value="Glutaredoxin"/>
    <property type="match status" value="1"/>
</dbReference>
<dbReference type="InterPro" id="IPR002109">
    <property type="entry name" value="Glutaredoxin"/>
</dbReference>
<dbReference type="SUPFAM" id="SSF52833">
    <property type="entry name" value="Thioredoxin-like"/>
    <property type="match status" value="1"/>
</dbReference>
<evidence type="ECO:0000313" key="2">
    <source>
        <dbReference type="EMBL" id="ADI13636.1"/>
    </source>
</evidence>
<dbReference type="InterPro" id="IPR036249">
    <property type="entry name" value="Thioredoxin-like_sf"/>
</dbReference>
<evidence type="ECO:0000259" key="1">
    <source>
        <dbReference type="Pfam" id="PF00462"/>
    </source>
</evidence>
<dbReference type="eggNOG" id="COG1393">
    <property type="taxonomic scope" value="Bacteria"/>
</dbReference>
<reference evidence="3" key="1">
    <citation type="submission" date="2010-05" db="EMBL/GenBank/DDBJ databases">
        <title>The complete genome of Truepera radiovictris DSM 17093.</title>
        <authorList>
            <consortium name="US DOE Joint Genome Institute (JGI-PGF)"/>
            <person name="Lucas S."/>
            <person name="Copeland A."/>
            <person name="Lapidus A."/>
            <person name="Glavina del Rio T."/>
            <person name="Dalin E."/>
            <person name="Tice H."/>
            <person name="Bruce D."/>
            <person name="Goodwin L."/>
            <person name="Pitluck S."/>
            <person name="Kyrpides N."/>
            <person name="Mavromatis K."/>
            <person name="Ovchinnikova G."/>
            <person name="Munk A.C."/>
            <person name="Detter J.C."/>
            <person name="Han C."/>
            <person name="Tapia R."/>
            <person name="Land M."/>
            <person name="Hauser L."/>
            <person name="Markowitz V."/>
            <person name="Cheng J.-F."/>
            <person name="Hugenholtz P."/>
            <person name="Woyke T."/>
            <person name="Wu D."/>
            <person name="Tindall B."/>
            <person name="Pomrenke H.G."/>
            <person name="Brambilla E."/>
            <person name="Klenk H.-P."/>
            <person name="Eisen J.A."/>
        </authorList>
    </citation>
    <scope>NUCLEOTIDE SEQUENCE [LARGE SCALE GENOMIC DNA]</scope>
    <source>
        <strain evidence="3">DSM 17093 / CIP 108686 / LMG 22925 / RQ-24</strain>
    </source>
</reference>
<dbReference type="PROSITE" id="PS51354">
    <property type="entry name" value="GLUTAREDOXIN_2"/>
    <property type="match status" value="1"/>
</dbReference>